<protein>
    <submittedName>
        <fullName evidence="2">ABC transporter permease</fullName>
    </submittedName>
</protein>
<dbReference type="Pfam" id="PF12849">
    <property type="entry name" value="PBP_like_2"/>
    <property type="match status" value="1"/>
</dbReference>
<dbReference type="Proteomes" id="UP001320159">
    <property type="component" value="Unassembled WGS sequence"/>
</dbReference>
<dbReference type="InterPro" id="IPR024370">
    <property type="entry name" value="PBP_domain"/>
</dbReference>
<dbReference type="AlphaFoldDB" id="A0AAP2RDT1"/>
<organism evidence="2 3">
    <name type="scientific">Methanooceanicella nereidis</name>
    <dbReference type="NCBI Taxonomy" id="2052831"/>
    <lineage>
        <taxon>Archaea</taxon>
        <taxon>Methanobacteriati</taxon>
        <taxon>Methanobacteriota</taxon>
        <taxon>Stenosarchaea group</taxon>
        <taxon>Methanomicrobia</taxon>
        <taxon>Methanocellales</taxon>
        <taxon>Methanocellaceae</taxon>
        <taxon>Methanooceanicella</taxon>
    </lineage>
</organism>
<keyword evidence="3" id="KW-1185">Reference proteome</keyword>
<dbReference type="RefSeq" id="WP_230741175.1">
    <property type="nucleotide sequence ID" value="NZ_PGCK01000003.1"/>
</dbReference>
<dbReference type="PANTHER" id="PTHR37945">
    <property type="entry name" value="EXTRACELLULAR TUNGSTATE BINDING PROTEIN"/>
    <property type="match status" value="1"/>
</dbReference>
<feature type="domain" description="PBP" evidence="1">
    <location>
        <begin position="27"/>
        <end position="254"/>
    </location>
</feature>
<dbReference type="PANTHER" id="PTHR37945:SF1">
    <property type="entry name" value="EXTRACELLULAR TUNGSTATE BINDING PROTEIN"/>
    <property type="match status" value="1"/>
</dbReference>
<reference evidence="2 3" key="1">
    <citation type="submission" date="2017-11" db="EMBL/GenBank/DDBJ databases">
        <title>Isolation and Characterization of Family Methanocellaceae Species from Potential Methane Hydrate Area Offshore Southwestern Taiwan.</title>
        <authorList>
            <person name="Zhang W.-L."/>
            <person name="Chen W.-C."/>
            <person name="Lai M.-C."/>
            <person name="Chen S.-C."/>
        </authorList>
    </citation>
    <scope>NUCLEOTIDE SEQUENCE [LARGE SCALE GENOMIC DNA]</scope>
    <source>
        <strain evidence="2 3">CWC-04</strain>
    </source>
</reference>
<proteinExistence type="predicted"/>
<accession>A0AAP2RDT1</accession>
<dbReference type="Gene3D" id="3.40.190.10">
    <property type="entry name" value="Periplasmic binding protein-like II"/>
    <property type="match status" value="2"/>
</dbReference>
<dbReference type="InterPro" id="IPR052738">
    <property type="entry name" value="ABC-Tungstate_binding"/>
</dbReference>
<sequence length="283" mass="31348">MNLCKVCAGMILVIIILIMIPLSGITASSPKVLKLATTTSMYDTGLLGYLIPAFEKDNNVDVHVLSVGSGMALDMGRRGEVDVLIAHSPADEKTFMYQGYGKERKQFAHNYFVIVGPANDPAGIKGMSAPEAMKRIALKKSPFVSRGDRSGTHMMEMELWNKSGVTKPDSTSSWYMETGTGQAESLNTANEKQAYMLCDIGTFLNNHKYMNLVLLVDKDPMLVNNYDVITVNPTKNPFVNYDMAKKFADYLTSPDVQRKIGEYGKKEFGRPLFYPELEVEIAG</sequence>
<evidence type="ECO:0000259" key="1">
    <source>
        <dbReference type="Pfam" id="PF12849"/>
    </source>
</evidence>
<name>A0AAP2RDT1_9EURY</name>
<gene>
    <name evidence="2" type="ORF">CUJ83_04955</name>
</gene>
<dbReference type="EMBL" id="PGCK01000003">
    <property type="protein sequence ID" value="MCD1294347.1"/>
    <property type="molecule type" value="Genomic_DNA"/>
</dbReference>
<evidence type="ECO:0000313" key="3">
    <source>
        <dbReference type="Proteomes" id="UP001320159"/>
    </source>
</evidence>
<dbReference type="SUPFAM" id="SSF53850">
    <property type="entry name" value="Periplasmic binding protein-like II"/>
    <property type="match status" value="1"/>
</dbReference>
<comment type="caution">
    <text evidence="2">The sequence shown here is derived from an EMBL/GenBank/DDBJ whole genome shotgun (WGS) entry which is preliminary data.</text>
</comment>
<evidence type="ECO:0000313" key="2">
    <source>
        <dbReference type="EMBL" id="MCD1294347.1"/>
    </source>
</evidence>